<comment type="caution">
    <text evidence="4">The sequence shown here is derived from an EMBL/GenBank/DDBJ whole genome shotgun (WGS) entry which is preliminary data.</text>
</comment>
<feature type="region of interest" description="Disordered" evidence="1">
    <location>
        <begin position="231"/>
        <end position="317"/>
    </location>
</feature>
<evidence type="ECO:0000259" key="2">
    <source>
        <dbReference type="Pfam" id="PF13622"/>
    </source>
</evidence>
<dbReference type="SUPFAM" id="SSF54637">
    <property type="entry name" value="Thioesterase/thiol ester dehydrase-isomerase"/>
    <property type="match status" value="1"/>
</dbReference>
<dbReference type="InterPro" id="IPR049450">
    <property type="entry name" value="ACOT8-like_C"/>
</dbReference>
<evidence type="ECO:0000256" key="1">
    <source>
        <dbReference type="SAM" id="MobiDB-lite"/>
    </source>
</evidence>
<dbReference type="PANTHER" id="PTHR38110:SF1">
    <property type="entry name" value="THIOESTERASE DOMAIN-CONTAINING PROTEIN"/>
    <property type="match status" value="1"/>
</dbReference>
<evidence type="ECO:0008006" key="6">
    <source>
        <dbReference type="Google" id="ProtNLM"/>
    </source>
</evidence>
<evidence type="ECO:0000259" key="3">
    <source>
        <dbReference type="Pfam" id="PF20789"/>
    </source>
</evidence>
<protein>
    <recommendedName>
        <fullName evidence="6">Thioesterase domain-containing protein</fullName>
    </recommendedName>
</protein>
<dbReference type="InterPro" id="IPR052389">
    <property type="entry name" value="Sec_Metab_Biosynth-Assoc"/>
</dbReference>
<feature type="domain" description="Acyl-CoA thioesterase-like N-terminal HotDog" evidence="2">
    <location>
        <begin position="23"/>
        <end position="110"/>
    </location>
</feature>
<dbReference type="InterPro" id="IPR029069">
    <property type="entry name" value="HotDog_dom_sf"/>
</dbReference>
<keyword evidence="5" id="KW-1185">Reference proteome</keyword>
<dbReference type="PANTHER" id="PTHR38110">
    <property type="entry name" value="CHROMOSOME 23, WHOLE GENOME SHOTGUN SEQUENCE"/>
    <property type="match status" value="1"/>
</dbReference>
<evidence type="ECO:0000313" key="5">
    <source>
        <dbReference type="Proteomes" id="UP001157017"/>
    </source>
</evidence>
<sequence length="317" mass="33136">MSQFSDATALQPDGPGRFRADVHPDWSIAGRTNGGYLLSLLARAATEHAAAEGAATPVPVAAAATYLSPAPPGPASVVVDTLRAGRTTGAYRVRLEAAGEPRVEATVTLGRLSPDAEPFHDAVPQVQPATRRAVRAAHPQGAGLRRADHAGGARAARPCVPRLGHRVAERRRRACAATSSLADGAPVDPLALLLLVDALPPATFDLGLGGWVPTLQLTAFVRALPSPGPLVVRQARPAGRGRPGRRDVRRLGRPRPARGHGPPAWPASGCADDTKRRAGREQNRHAGVRTQVPAPADDDVARVARDPTGPVVVRRTP</sequence>
<dbReference type="Gene3D" id="2.40.160.210">
    <property type="entry name" value="Acyl-CoA thioesterase, double hotdog domain"/>
    <property type="match status" value="1"/>
</dbReference>
<dbReference type="Proteomes" id="UP001157017">
    <property type="component" value="Unassembled WGS sequence"/>
</dbReference>
<proteinExistence type="predicted"/>
<name>A0ABQ6JKQ9_9ACTN</name>
<feature type="compositionally biased region" description="Basic and acidic residues" evidence="1">
    <location>
        <begin position="272"/>
        <end position="284"/>
    </location>
</feature>
<dbReference type="InterPro" id="IPR049449">
    <property type="entry name" value="TesB_ACOT8-like_N"/>
</dbReference>
<dbReference type="InterPro" id="IPR042171">
    <property type="entry name" value="Acyl-CoA_hotdog"/>
</dbReference>
<organism evidence="4 5">
    <name type="scientific">Angustibacter aerolatus</name>
    <dbReference type="NCBI Taxonomy" id="1162965"/>
    <lineage>
        <taxon>Bacteria</taxon>
        <taxon>Bacillati</taxon>
        <taxon>Actinomycetota</taxon>
        <taxon>Actinomycetes</taxon>
        <taxon>Kineosporiales</taxon>
        <taxon>Kineosporiaceae</taxon>
    </lineage>
</organism>
<evidence type="ECO:0000313" key="4">
    <source>
        <dbReference type="EMBL" id="GMA87381.1"/>
    </source>
</evidence>
<accession>A0ABQ6JKQ9</accession>
<dbReference type="Pfam" id="PF13622">
    <property type="entry name" value="4HBT_3"/>
    <property type="match status" value="1"/>
</dbReference>
<dbReference type="Pfam" id="PF20789">
    <property type="entry name" value="4HBT_3C"/>
    <property type="match status" value="1"/>
</dbReference>
<feature type="region of interest" description="Disordered" evidence="1">
    <location>
        <begin position="1"/>
        <end position="23"/>
    </location>
</feature>
<gene>
    <name evidence="4" type="ORF">GCM10025868_26310</name>
</gene>
<feature type="domain" description="Acyl-CoA thioesterase-like C-terminal" evidence="3">
    <location>
        <begin position="165"/>
        <end position="241"/>
    </location>
</feature>
<reference evidence="5" key="1">
    <citation type="journal article" date="2019" name="Int. J. Syst. Evol. Microbiol.">
        <title>The Global Catalogue of Microorganisms (GCM) 10K type strain sequencing project: providing services to taxonomists for standard genome sequencing and annotation.</title>
        <authorList>
            <consortium name="The Broad Institute Genomics Platform"/>
            <consortium name="The Broad Institute Genome Sequencing Center for Infectious Disease"/>
            <person name="Wu L."/>
            <person name="Ma J."/>
        </authorList>
    </citation>
    <scope>NUCLEOTIDE SEQUENCE [LARGE SCALE GENOMIC DNA]</scope>
    <source>
        <strain evidence="5">NBRC 108730</strain>
    </source>
</reference>
<dbReference type="EMBL" id="BSUZ01000001">
    <property type="protein sequence ID" value="GMA87381.1"/>
    <property type="molecule type" value="Genomic_DNA"/>
</dbReference>